<evidence type="ECO:0000259" key="2">
    <source>
        <dbReference type="Pfam" id="PF22967"/>
    </source>
</evidence>
<feature type="chain" id="PRO_5018528374" evidence="1">
    <location>
        <begin position="24"/>
        <end position="458"/>
    </location>
</feature>
<dbReference type="OrthoDB" id="361283at2759"/>
<dbReference type="PANTHER" id="PTHR23019:SF0">
    <property type="entry name" value="NUCLEAR PORE MEMBRANE GLYCOPROTEIN 210"/>
    <property type="match status" value="1"/>
</dbReference>
<dbReference type="Pfam" id="PF24991">
    <property type="entry name" value="Ig_NUP210_4th"/>
    <property type="match status" value="1"/>
</dbReference>
<gene>
    <name evidence="5" type="ORF">PXEA_LOCUS15127</name>
</gene>
<evidence type="ECO:0000313" key="6">
    <source>
        <dbReference type="Proteomes" id="UP000784294"/>
    </source>
</evidence>
<dbReference type="GO" id="GO:0005643">
    <property type="term" value="C:nuclear pore"/>
    <property type="evidence" value="ECO:0007669"/>
    <property type="project" value="TreeGrafter"/>
</dbReference>
<dbReference type="PANTHER" id="PTHR23019">
    <property type="entry name" value="NUCLEAR PORE MEMBRANE GLYCOPROTEIN GP210-RELATED"/>
    <property type="match status" value="1"/>
</dbReference>
<feature type="domain" description="NUP210 Ig-like" evidence="3">
    <location>
        <begin position="90"/>
        <end position="168"/>
    </location>
</feature>
<sequence>MNLVLSPLLFILLTALFPNFSFSFKLSDSKLLFPYYTYSPVNYTISGSDGTCYEWSSGTPEIVTVSPVVTGHVVKCDVIVDNIHRIEIGTTTQELYLHNTPEALVVVGYDEFGNTFSSLDGIPFEWKIHGIGPSDSGHSVLRFLTWTESEYTTPSRIGKLESEGMQVNNTELAKLTTNDGCILTALRIGQTTVTLLDINVEDALYHVRENLGKGKASLTGVVDEGLLSYSRRPTSLVYIVEPAYLTFTVKSITDVTDNYCRRAHRILVGHDRSSSQIEGAVPKSQKWVLEVGQVYKIRLDVFDQNSHRIFPSDNQRINFNFSVDAFELLGKTLNGSIHLIRPLYAGVFKFTAQLMGILDVDSGALRPFSMPLLGTQELTVHDSIRIFPSHVLLPWQPRRALQTSSLDEVSYGYPLTAVGGSGDYVWSDLTPLPLESADLKGPFLDHHSNTADDFITSS</sequence>
<evidence type="ECO:0000259" key="3">
    <source>
        <dbReference type="Pfam" id="PF22969"/>
    </source>
</evidence>
<evidence type="ECO:0000259" key="4">
    <source>
        <dbReference type="Pfam" id="PF24991"/>
    </source>
</evidence>
<comment type="caution">
    <text evidence="5">The sequence shown here is derived from an EMBL/GenBank/DDBJ whole genome shotgun (WGS) entry which is preliminary data.</text>
</comment>
<dbReference type="InterPro" id="IPR045197">
    <property type="entry name" value="NUP210-like"/>
</dbReference>
<feature type="domain" description="NUP210 Ig-like" evidence="2">
    <location>
        <begin position="24"/>
        <end position="68"/>
    </location>
</feature>
<dbReference type="Pfam" id="PF22967">
    <property type="entry name" value="Ig_NUP210_1st"/>
    <property type="match status" value="1"/>
</dbReference>
<dbReference type="InterPro" id="IPR055097">
    <property type="entry name" value="Ig_NUP210_2nd"/>
</dbReference>
<feature type="signal peptide" evidence="1">
    <location>
        <begin position="1"/>
        <end position="23"/>
    </location>
</feature>
<accession>A0A3S5BEU2</accession>
<evidence type="ECO:0000256" key="1">
    <source>
        <dbReference type="SAM" id="SignalP"/>
    </source>
</evidence>
<dbReference type="EMBL" id="CAAALY010052566">
    <property type="protein sequence ID" value="VEL21687.1"/>
    <property type="molecule type" value="Genomic_DNA"/>
</dbReference>
<evidence type="ECO:0000313" key="5">
    <source>
        <dbReference type="EMBL" id="VEL21687.1"/>
    </source>
</evidence>
<keyword evidence="1" id="KW-0732">Signal</keyword>
<dbReference type="InterPro" id="IPR055096">
    <property type="entry name" value="Ig_NUP210_1st"/>
</dbReference>
<dbReference type="Pfam" id="PF22969">
    <property type="entry name" value="Ig_NUP210_2nd"/>
    <property type="match status" value="1"/>
</dbReference>
<dbReference type="AlphaFoldDB" id="A0A3S5BEU2"/>
<keyword evidence="6" id="KW-1185">Reference proteome</keyword>
<dbReference type="Proteomes" id="UP000784294">
    <property type="component" value="Unassembled WGS sequence"/>
</dbReference>
<dbReference type="InterPro" id="IPR056897">
    <property type="entry name" value="Ig_NUP210_4th"/>
</dbReference>
<feature type="domain" description="NUP210 fourth Ig-like" evidence="4">
    <location>
        <begin position="285"/>
        <end position="361"/>
    </location>
</feature>
<protein>
    <submittedName>
        <fullName evidence="5">Uncharacterized protein</fullName>
    </submittedName>
</protein>
<proteinExistence type="predicted"/>
<reference evidence="5" key="1">
    <citation type="submission" date="2018-11" db="EMBL/GenBank/DDBJ databases">
        <authorList>
            <consortium name="Pathogen Informatics"/>
        </authorList>
    </citation>
    <scope>NUCLEOTIDE SEQUENCE</scope>
</reference>
<name>A0A3S5BEU2_9PLAT</name>
<feature type="non-terminal residue" evidence="5">
    <location>
        <position position="1"/>
    </location>
</feature>
<organism evidence="5 6">
    <name type="scientific">Protopolystoma xenopodis</name>
    <dbReference type="NCBI Taxonomy" id="117903"/>
    <lineage>
        <taxon>Eukaryota</taxon>
        <taxon>Metazoa</taxon>
        <taxon>Spiralia</taxon>
        <taxon>Lophotrochozoa</taxon>
        <taxon>Platyhelminthes</taxon>
        <taxon>Monogenea</taxon>
        <taxon>Polyopisthocotylea</taxon>
        <taxon>Polystomatidea</taxon>
        <taxon>Polystomatidae</taxon>
        <taxon>Protopolystoma</taxon>
    </lineage>
</organism>